<dbReference type="AlphaFoldDB" id="A0A6N4SQG5"/>
<sequence length="141" mass="15881">MEIFVSKKTKGIKSQIANLVAIANLDGNFSVAEKKLIFELGEKNGLSNDRVKEIIRSEEPIKFKAPENDSLRFDRVYECVQMVLTEDDNEDQKIDFCTELAIKLGIRMAVAGVLVKKIVDGIKTNKSHETLKKESADFLSF</sequence>
<gene>
    <name evidence="1" type="ordered locus">CHU_1284</name>
</gene>
<dbReference type="KEGG" id="chu:CHU_1284"/>
<accession>A0A6N4SQG5</accession>
<reference evidence="1 2" key="1">
    <citation type="journal article" date="2007" name="Appl. Environ. Microbiol.">
        <title>Genome sequence of the cellulolytic gliding bacterium Cytophaga hutchinsonii.</title>
        <authorList>
            <person name="Xie G."/>
            <person name="Bruce D.C."/>
            <person name="Challacombe J.F."/>
            <person name="Chertkov O."/>
            <person name="Detter J.C."/>
            <person name="Gilna P."/>
            <person name="Han C.S."/>
            <person name="Lucas S."/>
            <person name="Misra M."/>
            <person name="Myers G.L."/>
            <person name="Richardson P."/>
            <person name="Tapia R."/>
            <person name="Thayer N."/>
            <person name="Thompson L.S."/>
            <person name="Brettin T.S."/>
            <person name="Henrissat B."/>
            <person name="Wilson D.B."/>
            <person name="McBride M.J."/>
        </authorList>
    </citation>
    <scope>NUCLEOTIDE SEQUENCE [LARGE SCALE GENOMIC DNA]</scope>
    <source>
        <strain evidence="2">ATCC 33406 / DSM 1761 / CIP 103989 / NBRC 15051 / NCIMB 9469 / D465</strain>
    </source>
</reference>
<protein>
    <recommendedName>
        <fullName evidence="3">Co-chaperone DjlA N-terminal domain-containing protein</fullName>
    </recommendedName>
</protein>
<evidence type="ECO:0000313" key="1">
    <source>
        <dbReference type="EMBL" id="ABG58556.1"/>
    </source>
</evidence>
<keyword evidence="2" id="KW-1185">Reference proteome</keyword>
<dbReference type="Gene3D" id="1.10.3680.10">
    <property type="entry name" value="TerB-like"/>
    <property type="match status" value="1"/>
</dbReference>
<dbReference type="EMBL" id="CP000383">
    <property type="protein sequence ID" value="ABG58556.1"/>
    <property type="molecule type" value="Genomic_DNA"/>
</dbReference>
<proteinExistence type="predicted"/>
<evidence type="ECO:0008006" key="3">
    <source>
        <dbReference type="Google" id="ProtNLM"/>
    </source>
</evidence>
<dbReference type="OrthoDB" id="980637at2"/>
<name>A0A6N4SQG5_CYTH3</name>
<evidence type="ECO:0000313" key="2">
    <source>
        <dbReference type="Proteomes" id="UP000001822"/>
    </source>
</evidence>
<dbReference type="SUPFAM" id="SSF158682">
    <property type="entry name" value="TerB-like"/>
    <property type="match status" value="1"/>
</dbReference>
<organism evidence="1 2">
    <name type="scientific">Cytophaga hutchinsonii (strain ATCC 33406 / DSM 1761 / CIP 103989 / NBRC 15051 / NCIMB 9469 / D465)</name>
    <dbReference type="NCBI Taxonomy" id="269798"/>
    <lineage>
        <taxon>Bacteria</taxon>
        <taxon>Pseudomonadati</taxon>
        <taxon>Bacteroidota</taxon>
        <taxon>Cytophagia</taxon>
        <taxon>Cytophagales</taxon>
        <taxon>Cytophagaceae</taxon>
        <taxon>Cytophaga</taxon>
    </lineage>
</organism>
<dbReference type="InterPro" id="IPR029024">
    <property type="entry name" value="TerB-like"/>
</dbReference>
<dbReference type="Proteomes" id="UP000001822">
    <property type="component" value="Chromosome"/>
</dbReference>